<protein>
    <submittedName>
        <fullName evidence="1">Uncharacterized protein</fullName>
    </submittedName>
</protein>
<name>A0A1C3ZFK2_9BACT</name>
<sequence length="48" mass="5803">MLNDEQGTERTAQITIREQDKKQMTWEMLLQQPKGIYDTMYLRLSKLK</sequence>
<dbReference type="EMBL" id="FMAR01000001">
    <property type="protein sequence ID" value="SCB81098.1"/>
    <property type="molecule type" value="Genomic_DNA"/>
</dbReference>
<evidence type="ECO:0000313" key="1">
    <source>
        <dbReference type="EMBL" id="SCB81098.1"/>
    </source>
</evidence>
<keyword evidence="2" id="KW-1185">Reference proteome</keyword>
<evidence type="ECO:0000313" key="2">
    <source>
        <dbReference type="Proteomes" id="UP000242818"/>
    </source>
</evidence>
<organism evidence="1 2">
    <name type="scientific">Chitinophaga costaii</name>
    <dbReference type="NCBI Taxonomy" id="1335309"/>
    <lineage>
        <taxon>Bacteria</taxon>
        <taxon>Pseudomonadati</taxon>
        <taxon>Bacteroidota</taxon>
        <taxon>Chitinophagia</taxon>
        <taxon>Chitinophagales</taxon>
        <taxon>Chitinophagaceae</taxon>
        <taxon>Chitinophaga</taxon>
    </lineage>
</organism>
<proteinExistence type="predicted"/>
<gene>
    <name evidence="1" type="ORF">GA0116948_101373</name>
</gene>
<reference evidence="1 2" key="1">
    <citation type="submission" date="2016-08" db="EMBL/GenBank/DDBJ databases">
        <authorList>
            <person name="Seilhamer J.J."/>
        </authorList>
    </citation>
    <scope>NUCLEOTIDE SEQUENCE [LARGE SCALE GENOMIC DNA]</scope>
    <source>
        <strain evidence="1 2">A37T2</strain>
    </source>
</reference>
<accession>A0A1C3ZFK2</accession>
<dbReference type="RefSeq" id="WP_165798315.1">
    <property type="nucleotide sequence ID" value="NZ_FMAR01000001.1"/>
</dbReference>
<dbReference type="Proteomes" id="UP000242818">
    <property type="component" value="Unassembled WGS sequence"/>
</dbReference>
<dbReference type="AlphaFoldDB" id="A0A1C3ZFK2"/>